<dbReference type="EMBL" id="BAABRI010000019">
    <property type="protein sequence ID" value="GAA5483982.1"/>
    <property type="molecule type" value="Genomic_DNA"/>
</dbReference>
<reference evidence="7 8" key="1">
    <citation type="submission" date="2024-02" db="EMBL/GenBank/DDBJ databases">
        <title>Haloferula sargassicola NBRC 104335.</title>
        <authorList>
            <person name="Ichikawa N."/>
            <person name="Katano-Makiyama Y."/>
            <person name="Hidaka K."/>
        </authorList>
    </citation>
    <scope>NUCLEOTIDE SEQUENCE [LARGE SCALE GENOMIC DNA]</scope>
    <source>
        <strain evidence="7 8">NBRC 104335</strain>
    </source>
</reference>
<evidence type="ECO:0000256" key="3">
    <source>
        <dbReference type="ARBA" id="ARBA00023082"/>
    </source>
</evidence>
<keyword evidence="2" id="KW-0805">Transcription regulation</keyword>
<keyword evidence="3" id="KW-0731">Sigma factor</keyword>
<keyword evidence="4" id="KW-0238">DNA-binding</keyword>
<dbReference type="InterPro" id="IPR007627">
    <property type="entry name" value="RNA_pol_sigma70_r2"/>
</dbReference>
<evidence type="ECO:0000256" key="2">
    <source>
        <dbReference type="ARBA" id="ARBA00023015"/>
    </source>
</evidence>
<comment type="similarity">
    <text evidence="1">Belongs to the sigma-70 factor family. ECF subfamily.</text>
</comment>
<dbReference type="SUPFAM" id="SSF88659">
    <property type="entry name" value="Sigma3 and sigma4 domains of RNA polymerase sigma factors"/>
    <property type="match status" value="1"/>
</dbReference>
<protein>
    <recommendedName>
        <fullName evidence="6">RNA polymerase sigma-70 region 2 domain-containing protein</fullName>
    </recommendedName>
</protein>
<evidence type="ECO:0000313" key="7">
    <source>
        <dbReference type="EMBL" id="GAA5483982.1"/>
    </source>
</evidence>
<feature type="domain" description="RNA polymerase sigma-70 region 2" evidence="6">
    <location>
        <begin position="11"/>
        <end position="72"/>
    </location>
</feature>
<dbReference type="InterPro" id="IPR014284">
    <property type="entry name" value="RNA_pol_sigma-70_dom"/>
</dbReference>
<evidence type="ECO:0000256" key="4">
    <source>
        <dbReference type="ARBA" id="ARBA00023125"/>
    </source>
</evidence>
<evidence type="ECO:0000256" key="1">
    <source>
        <dbReference type="ARBA" id="ARBA00010641"/>
    </source>
</evidence>
<accession>A0ABP9UTD3</accession>
<dbReference type="InterPro" id="IPR039425">
    <property type="entry name" value="RNA_pol_sigma-70-like"/>
</dbReference>
<keyword evidence="8" id="KW-1185">Reference proteome</keyword>
<sequence length="177" mass="19817">MPEISETLLANLDAFTGFARSRLGDADLARDAVQDSLLKAITAERQPSEEAVVPWFYRILRRTIIDLHRRHDARNRALDRLGDQLGTPADPEEERVLCCCFERLLPDLPESYAELIRRIDLGGERASDLAAERGSNANALTVQHHRARRRLRDLLEGSCKVCASHGCLDCDCAGTDH</sequence>
<dbReference type="Proteomes" id="UP001476282">
    <property type="component" value="Unassembled WGS sequence"/>
</dbReference>
<evidence type="ECO:0000313" key="8">
    <source>
        <dbReference type="Proteomes" id="UP001476282"/>
    </source>
</evidence>
<dbReference type="Gene3D" id="1.10.1740.10">
    <property type="match status" value="1"/>
</dbReference>
<dbReference type="PANTHER" id="PTHR43133">
    <property type="entry name" value="RNA POLYMERASE ECF-TYPE SIGMA FACTO"/>
    <property type="match status" value="1"/>
</dbReference>
<dbReference type="Pfam" id="PF04542">
    <property type="entry name" value="Sigma70_r2"/>
    <property type="match status" value="1"/>
</dbReference>
<proteinExistence type="inferred from homology"/>
<gene>
    <name evidence="7" type="ORF">Hsar01_03219</name>
</gene>
<evidence type="ECO:0000256" key="5">
    <source>
        <dbReference type="ARBA" id="ARBA00023163"/>
    </source>
</evidence>
<keyword evidence="5" id="KW-0804">Transcription</keyword>
<dbReference type="InterPro" id="IPR013324">
    <property type="entry name" value="RNA_pol_sigma_r3/r4-like"/>
</dbReference>
<dbReference type="InterPro" id="IPR013325">
    <property type="entry name" value="RNA_pol_sigma_r2"/>
</dbReference>
<comment type="caution">
    <text evidence="7">The sequence shown here is derived from an EMBL/GenBank/DDBJ whole genome shotgun (WGS) entry which is preliminary data.</text>
</comment>
<dbReference type="SUPFAM" id="SSF88946">
    <property type="entry name" value="Sigma2 domain of RNA polymerase sigma factors"/>
    <property type="match status" value="1"/>
</dbReference>
<dbReference type="PANTHER" id="PTHR43133:SF8">
    <property type="entry name" value="RNA POLYMERASE SIGMA FACTOR HI_1459-RELATED"/>
    <property type="match status" value="1"/>
</dbReference>
<dbReference type="NCBIfam" id="TIGR02937">
    <property type="entry name" value="sigma70-ECF"/>
    <property type="match status" value="1"/>
</dbReference>
<evidence type="ECO:0000259" key="6">
    <source>
        <dbReference type="Pfam" id="PF04542"/>
    </source>
</evidence>
<organism evidence="7 8">
    <name type="scientific">Haloferula sargassicola</name>
    <dbReference type="NCBI Taxonomy" id="490096"/>
    <lineage>
        <taxon>Bacteria</taxon>
        <taxon>Pseudomonadati</taxon>
        <taxon>Verrucomicrobiota</taxon>
        <taxon>Verrucomicrobiia</taxon>
        <taxon>Verrucomicrobiales</taxon>
        <taxon>Verrucomicrobiaceae</taxon>
        <taxon>Haloferula</taxon>
    </lineage>
</organism>
<dbReference type="RefSeq" id="WP_353568081.1">
    <property type="nucleotide sequence ID" value="NZ_BAABRI010000019.1"/>
</dbReference>
<name>A0ABP9UTD3_9BACT</name>